<name>A0A9P5WXI6_9AGAR</name>
<protein>
    <submittedName>
        <fullName evidence="1">Uncharacterized protein</fullName>
    </submittedName>
</protein>
<sequence length="95" mass="9965">MSTAAPLVASPVTMDKIRLAVTSTLFNFPQPSGPRPLSLTWHSDLSGKGSVSKRRSGVSLLSLQGPLLEQAPEPFISGACCIAERKTLSSRGRGG</sequence>
<evidence type="ECO:0000313" key="2">
    <source>
        <dbReference type="Proteomes" id="UP000807342"/>
    </source>
</evidence>
<comment type="caution">
    <text evidence="1">The sequence shown here is derived from an EMBL/GenBank/DDBJ whole genome shotgun (WGS) entry which is preliminary data.</text>
</comment>
<accession>A0A9P5WXI6</accession>
<keyword evidence="2" id="KW-1185">Reference proteome</keyword>
<dbReference type="Proteomes" id="UP000807342">
    <property type="component" value="Unassembled WGS sequence"/>
</dbReference>
<reference evidence="1" key="1">
    <citation type="submission" date="2020-11" db="EMBL/GenBank/DDBJ databases">
        <authorList>
            <consortium name="DOE Joint Genome Institute"/>
            <person name="Ahrendt S."/>
            <person name="Riley R."/>
            <person name="Andreopoulos W."/>
            <person name="Labutti K."/>
            <person name="Pangilinan J."/>
            <person name="Ruiz-Duenas F.J."/>
            <person name="Barrasa J.M."/>
            <person name="Sanchez-Garcia M."/>
            <person name="Camarero S."/>
            <person name="Miyauchi S."/>
            <person name="Serrano A."/>
            <person name="Linde D."/>
            <person name="Babiker R."/>
            <person name="Drula E."/>
            <person name="Ayuso-Fernandez I."/>
            <person name="Pacheco R."/>
            <person name="Padilla G."/>
            <person name="Ferreira P."/>
            <person name="Barriuso J."/>
            <person name="Kellner H."/>
            <person name="Castanera R."/>
            <person name="Alfaro M."/>
            <person name="Ramirez L."/>
            <person name="Pisabarro A.G."/>
            <person name="Kuo A."/>
            <person name="Tritt A."/>
            <person name="Lipzen A."/>
            <person name="He G."/>
            <person name="Yan M."/>
            <person name="Ng V."/>
            <person name="Cullen D."/>
            <person name="Martin F."/>
            <person name="Rosso M.-N."/>
            <person name="Henrissat B."/>
            <person name="Hibbett D."/>
            <person name="Martinez A.T."/>
            <person name="Grigoriev I.V."/>
        </authorList>
    </citation>
    <scope>NUCLEOTIDE SEQUENCE</scope>
    <source>
        <strain evidence="1">MF-IS2</strain>
    </source>
</reference>
<evidence type="ECO:0000313" key="1">
    <source>
        <dbReference type="EMBL" id="KAF9439676.1"/>
    </source>
</evidence>
<organism evidence="1 2">
    <name type="scientific">Macrolepiota fuliginosa MF-IS2</name>
    <dbReference type="NCBI Taxonomy" id="1400762"/>
    <lineage>
        <taxon>Eukaryota</taxon>
        <taxon>Fungi</taxon>
        <taxon>Dikarya</taxon>
        <taxon>Basidiomycota</taxon>
        <taxon>Agaricomycotina</taxon>
        <taxon>Agaricomycetes</taxon>
        <taxon>Agaricomycetidae</taxon>
        <taxon>Agaricales</taxon>
        <taxon>Agaricineae</taxon>
        <taxon>Agaricaceae</taxon>
        <taxon>Macrolepiota</taxon>
    </lineage>
</organism>
<gene>
    <name evidence="1" type="ORF">P691DRAFT_769146</name>
</gene>
<proteinExistence type="predicted"/>
<dbReference type="AlphaFoldDB" id="A0A9P5WXI6"/>
<dbReference type="EMBL" id="MU153682">
    <property type="protein sequence ID" value="KAF9439676.1"/>
    <property type="molecule type" value="Genomic_DNA"/>
</dbReference>